<organism evidence="4 5">
    <name type="scientific">Zhenhengia yiwuensis</name>
    <dbReference type="NCBI Taxonomy" id="2763666"/>
    <lineage>
        <taxon>Bacteria</taxon>
        <taxon>Bacillati</taxon>
        <taxon>Bacillota</taxon>
        <taxon>Clostridia</taxon>
        <taxon>Lachnospirales</taxon>
        <taxon>Lachnospiraceae</taxon>
        <taxon>Zhenhengia</taxon>
    </lineage>
</organism>
<dbReference type="EMBL" id="JACRSY010000037">
    <property type="protein sequence ID" value="MBC8581113.1"/>
    <property type="molecule type" value="Genomic_DNA"/>
</dbReference>
<evidence type="ECO:0000259" key="1">
    <source>
        <dbReference type="Pfam" id="PF04865"/>
    </source>
</evidence>
<evidence type="ECO:0000259" key="3">
    <source>
        <dbReference type="Pfam" id="PF26079"/>
    </source>
</evidence>
<dbReference type="Proteomes" id="UP000655830">
    <property type="component" value="Unassembled WGS sequence"/>
</dbReference>
<gene>
    <name evidence="4" type="ORF">H8718_16470</name>
</gene>
<dbReference type="InterPro" id="IPR014507">
    <property type="entry name" value="Baseplate_assembly_J_pred"/>
</dbReference>
<dbReference type="RefSeq" id="WP_249333875.1">
    <property type="nucleotide sequence ID" value="NZ_JACRSY010000037.1"/>
</dbReference>
<dbReference type="PIRSF" id="PIRSF020481">
    <property type="entry name" value="BAP"/>
    <property type="match status" value="1"/>
</dbReference>
<comment type="caution">
    <text evidence="4">The sequence shown here is derived from an EMBL/GenBank/DDBJ whole genome shotgun (WGS) entry which is preliminary data.</text>
</comment>
<proteinExistence type="predicted"/>
<evidence type="ECO:0000259" key="2">
    <source>
        <dbReference type="Pfam" id="PF26078"/>
    </source>
</evidence>
<evidence type="ECO:0000313" key="5">
    <source>
        <dbReference type="Proteomes" id="UP000655830"/>
    </source>
</evidence>
<feature type="domain" description="Baseplate J-like C-terminal" evidence="3">
    <location>
        <begin position="288"/>
        <end position="362"/>
    </location>
</feature>
<name>A0A926EIY3_9FIRM</name>
<feature type="domain" description="Baseplate protein J-like barrel" evidence="1">
    <location>
        <begin position="89"/>
        <end position="175"/>
    </location>
</feature>
<dbReference type="Pfam" id="PF26079">
    <property type="entry name" value="Baseplate_J_C"/>
    <property type="match status" value="1"/>
</dbReference>
<keyword evidence="5" id="KW-1185">Reference proteome</keyword>
<protein>
    <submittedName>
        <fullName evidence="4">Baseplate J/gp47 family protein</fullName>
    </submittedName>
</protein>
<dbReference type="AlphaFoldDB" id="A0A926EIY3"/>
<dbReference type="InterPro" id="IPR052726">
    <property type="entry name" value="Phage_Baseplate_Hub"/>
</dbReference>
<accession>A0A926EIY3</accession>
<evidence type="ECO:0000313" key="4">
    <source>
        <dbReference type="EMBL" id="MBC8581113.1"/>
    </source>
</evidence>
<feature type="domain" description="Baseplate J-like central" evidence="2">
    <location>
        <begin position="203"/>
        <end position="273"/>
    </location>
</feature>
<dbReference type="InterPro" id="IPR058530">
    <property type="entry name" value="Baseplate_J-like_C"/>
</dbReference>
<sequence>MNFVNVDAQQLYDDILVRFQKALGEVLYPGDERRIFLEQEVQIIVAIYNAINESAKQNLLMYARGAVLDAIGEEYDTKRLEAQKAECIVKFTLSSAQMKSVHIPKGTRVTPDGLLFFETVTDAVIMASQTEVDILTYATVAGEAHNGFTPGQIKTLVDTIPFIGSVSNITLSSGGSSAEFDDNGVEVWSGYRERIRLAASKISTAGHELGYIYHAKSADANIEDVVVTSPNPGEIVITALMKHGELPNETILQRINEACNSKKVRPMTDKVSTAAPSVVEYALSLTYYISHEQAQSEKLIKEKVNEVIETYTTWQGSKIGRAINSDYLKQLILNAGAYKVDIVAPTYQELTETQVAKVTTQTITYGGLK</sequence>
<dbReference type="PANTHER" id="PTHR35862:SF1">
    <property type="entry name" value="FELS-2 PROPHAGE PROTEIN"/>
    <property type="match status" value="1"/>
</dbReference>
<reference evidence="4" key="1">
    <citation type="submission" date="2020-08" db="EMBL/GenBank/DDBJ databases">
        <title>Genome public.</title>
        <authorList>
            <person name="Liu C."/>
            <person name="Sun Q."/>
        </authorList>
    </citation>
    <scope>NUCLEOTIDE SEQUENCE</scope>
    <source>
        <strain evidence="4">NSJ-12</strain>
    </source>
</reference>
<dbReference type="InterPro" id="IPR058531">
    <property type="entry name" value="Baseplate_J_M"/>
</dbReference>
<dbReference type="Pfam" id="PF26078">
    <property type="entry name" value="Baseplate_J_M"/>
    <property type="match status" value="1"/>
</dbReference>
<dbReference type="PANTHER" id="PTHR35862">
    <property type="entry name" value="FELS-2 PROPHAGE PROTEIN"/>
    <property type="match status" value="1"/>
</dbReference>
<dbReference type="InterPro" id="IPR006949">
    <property type="entry name" value="Barrel_Baseplate_J-like"/>
</dbReference>
<dbReference type="Pfam" id="PF04865">
    <property type="entry name" value="Baseplate_J"/>
    <property type="match status" value="1"/>
</dbReference>